<dbReference type="EMBL" id="NCSJ02000104">
    <property type="protein sequence ID" value="RFU30302.1"/>
    <property type="molecule type" value="Genomic_DNA"/>
</dbReference>
<dbReference type="FunFam" id="1.20.1250.20:FF:000090">
    <property type="entry name" value="MFS sugar transporter, putative"/>
    <property type="match status" value="1"/>
</dbReference>
<feature type="transmembrane region" description="Helical" evidence="8">
    <location>
        <begin position="314"/>
        <end position="332"/>
    </location>
</feature>
<protein>
    <recommendedName>
        <fullName evidence="9">Major facilitator superfamily (MFS) profile domain-containing protein</fullName>
    </recommendedName>
</protein>
<evidence type="ECO:0000256" key="2">
    <source>
        <dbReference type="ARBA" id="ARBA00010992"/>
    </source>
</evidence>
<feature type="non-terminal residue" evidence="10">
    <location>
        <position position="519"/>
    </location>
</feature>
<dbReference type="Pfam" id="PF00083">
    <property type="entry name" value="Sugar_tr"/>
    <property type="match status" value="1"/>
</dbReference>
<evidence type="ECO:0000313" key="10">
    <source>
        <dbReference type="EMBL" id="RFU30302.1"/>
    </source>
</evidence>
<dbReference type="PANTHER" id="PTHR48022">
    <property type="entry name" value="PLASTIDIC GLUCOSE TRANSPORTER 4"/>
    <property type="match status" value="1"/>
</dbReference>
<evidence type="ECO:0000256" key="3">
    <source>
        <dbReference type="ARBA" id="ARBA00022448"/>
    </source>
</evidence>
<dbReference type="OrthoDB" id="6133115at2759"/>
<gene>
    <name evidence="10" type="ORF">B7463_g6062</name>
</gene>
<dbReference type="InterPro" id="IPR005828">
    <property type="entry name" value="MFS_sugar_transport-like"/>
</dbReference>
<evidence type="ECO:0000256" key="6">
    <source>
        <dbReference type="ARBA" id="ARBA00023136"/>
    </source>
</evidence>
<feature type="transmembrane region" description="Helical" evidence="8">
    <location>
        <begin position="407"/>
        <end position="427"/>
    </location>
</feature>
<dbReference type="PANTHER" id="PTHR48022:SF28">
    <property type="entry name" value="MAJOR FACILITATOR SUPERFAMILY (MFS) PROFILE DOMAIN-CONTAINING PROTEIN-RELATED"/>
    <property type="match status" value="1"/>
</dbReference>
<feature type="non-terminal residue" evidence="10">
    <location>
        <position position="1"/>
    </location>
</feature>
<dbReference type="SUPFAM" id="SSF103473">
    <property type="entry name" value="MFS general substrate transporter"/>
    <property type="match status" value="1"/>
</dbReference>
<dbReference type="AlphaFoldDB" id="A0A3E2HAY7"/>
<evidence type="ECO:0000256" key="5">
    <source>
        <dbReference type="ARBA" id="ARBA00022989"/>
    </source>
</evidence>
<feature type="transmembrane region" description="Helical" evidence="8">
    <location>
        <begin position="181"/>
        <end position="203"/>
    </location>
</feature>
<dbReference type="InterPro" id="IPR003663">
    <property type="entry name" value="Sugar/inositol_transpt"/>
</dbReference>
<organism evidence="10 11">
    <name type="scientific">Scytalidium lignicola</name>
    <name type="common">Hyphomycete</name>
    <dbReference type="NCBI Taxonomy" id="5539"/>
    <lineage>
        <taxon>Eukaryota</taxon>
        <taxon>Fungi</taxon>
        <taxon>Dikarya</taxon>
        <taxon>Ascomycota</taxon>
        <taxon>Pezizomycotina</taxon>
        <taxon>Leotiomycetes</taxon>
        <taxon>Leotiomycetes incertae sedis</taxon>
        <taxon>Scytalidium</taxon>
    </lineage>
</organism>
<dbReference type="InterPro" id="IPR036259">
    <property type="entry name" value="MFS_trans_sf"/>
</dbReference>
<comment type="caution">
    <text evidence="10">The sequence shown here is derived from an EMBL/GenBank/DDBJ whole genome shotgun (WGS) entry which is preliminary data.</text>
</comment>
<dbReference type="OMA" id="MAYSSMP"/>
<accession>A0A3E2HAY7</accession>
<feature type="transmembrane region" description="Helical" evidence="8">
    <location>
        <begin position="433"/>
        <end position="454"/>
    </location>
</feature>
<name>A0A3E2HAY7_SCYLI</name>
<keyword evidence="6 8" id="KW-0472">Membrane</keyword>
<feature type="transmembrane region" description="Helical" evidence="8">
    <location>
        <begin position="339"/>
        <end position="359"/>
    </location>
</feature>
<dbReference type="InterPro" id="IPR050360">
    <property type="entry name" value="MFS_Sugar_Transporters"/>
</dbReference>
<reference evidence="10 11" key="1">
    <citation type="submission" date="2018-05" db="EMBL/GenBank/DDBJ databases">
        <title>Draft genome sequence of Scytalidium lignicola DSM 105466, a ubiquitous saprotrophic fungus.</title>
        <authorList>
            <person name="Buettner E."/>
            <person name="Gebauer A.M."/>
            <person name="Hofrichter M."/>
            <person name="Liers C."/>
            <person name="Kellner H."/>
        </authorList>
    </citation>
    <scope>NUCLEOTIDE SEQUENCE [LARGE SCALE GENOMIC DNA]</scope>
    <source>
        <strain evidence="10 11">DSM 105466</strain>
    </source>
</reference>
<feature type="transmembrane region" description="Helical" evidence="8">
    <location>
        <begin position="94"/>
        <end position="113"/>
    </location>
</feature>
<evidence type="ECO:0000256" key="1">
    <source>
        <dbReference type="ARBA" id="ARBA00004141"/>
    </source>
</evidence>
<proteinExistence type="inferred from homology"/>
<dbReference type="Gene3D" id="1.20.1250.20">
    <property type="entry name" value="MFS general substrate transporter like domains"/>
    <property type="match status" value="1"/>
</dbReference>
<feature type="transmembrane region" description="Helical" evidence="8">
    <location>
        <begin position="273"/>
        <end position="294"/>
    </location>
</feature>
<evidence type="ECO:0000313" key="11">
    <source>
        <dbReference type="Proteomes" id="UP000258309"/>
    </source>
</evidence>
<keyword evidence="4 8" id="KW-0812">Transmembrane</keyword>
<dbReference type="GO" id="GO:0005351">
    <property type="term" value="F:carbohydrate:proton symporter activity"/>
    <property type="evidence" value="ECO:0007669"/>
    <property type="project" value="TreeGrafter"/>
</dbReference>
<feature type="domain" description="Major facilitator superfamily (MFS) profile" evidence="9">
    <location>
        <begin position="26"/>
        <end position="458"/>
    </location>
</feature>
<keyword evidence="5 8" id="KW-1133">Transmembrane helix</keyword>
<keyword evidence="3 7" id="KW-0813">Transport</keyword>
<dbReference type="PRINTS" id="PR00171">
    <property type="entry name" value="SUGRTRNSPORT"/>
</dbReference>
<dbReference type="InterPro" id="IPR020846">
    <property type="entry name" value="MFS_dom"/>
</dbReference>
<evidence type="ECO:0000259" key="9">
    <source>
        <dbReference type="PROSITE" id="PS50850"/>
    </source>
</evidence>
<evidence type="ECO:0000256" key="4">
    <source>
        <dbReference type="ARBA" id="ARBA00022692"/>
    </source>
</evidence>
<feature type="transmembrane region" description="Helical" evidence="8">
    <location>
        <begin position="365"/>
        <end position="386"/>
    </location>
</feature>
<dbReference type="GO" id="GO:0016020">
    <property type="term" value="C:membrane"/>
    <property type="evidence" value="ECO:0007669"/>
    <property type="project" value="UniProtKB-SubCell"/>
</dbReference>
<feature type="transmembrane region" description="Helical" evidence="8">
    <location>
        <begin position="59"/>
        <end position="82"/>
    </location>
</feature>
<dbReference type="NCBIfam" id="TIGR00879">
    <property type="entry name" value="SP"/>
    <property type="match status" value="1"/>
</dbReference>
<comment type="subcellular location">
    <subcellularLocation>
        <location evidence="1">Membrane</location>
        <topology evidence="1">Multi-pass membrane protein</topology>
    </subcellularLocation>
</comment>
<dbReference type="PROSITE" id="PS50850">
    <property type="entry name" value="MFS"/>
    <property type="match status" value="1"/>
</dbReference>
<dbReference type="Proteomes" id="UP000258309">
    <property type="component" value="Unassembled WGS sequence"/>
</dbReference>
<evidence type="ECO:0000256" key="7">
    <source>
        <dbReference type="RuleBase" id="RU003346"/>
    </source>
</evidence>
<sequence length="519" mass="57546">MREMKQKLVIMAPFLGLKGNKLLAAVTVSAGMGFILFGYDNGVMGSVLGSPSFEQQFGLSSTMEGTVTAMFELGCIIGAWSVSLFGEPWGRRTIIHIGTLCVCIGAAIQTSSYSTAQLIVGRIVAGIGMGFITSSVPIWQAETSPAKIRGAMICSSLSFTLLGQLLAYWSEYGTSKYSSSFSWRLPFALQAVLAIIVSIMLFFMPESPRWLFSHDRDDEAVLVLKCLRGSSGEQTAADAEAEEIRAAIVFENSVQRGWLDLFKEDNVRSRWRVILAIGIQSMQPFSGSAVITYYQTVIFQDSIGMDRNQAQLMSGYLSIWFLAASFLTWFLIERVGRRPLFLIFCIAMAMAMAVIAAMIEVDTHASGIVAATAIFLYEAFFTWGWMGNVWCYTAEIMPLDCRSKGMGCAVGFQWVWNFVMIFVTPIGLTNIGWRMYIIFASFNLAFFPIVYFFFPETAGMSLEVLDAVFVDKTANPVKKANEFRKKVKRGEAIDLQLEFEDALGDKEKAQHIECTKDGS</sequence>
<feature type="transmembrane region" description="Helical" evidence="8">
    <location>
        <begin position="119"/>
        <end position="139"/>
    </location>
</feature>
<evidence type="ECO:0000256" key="8">
    <source>
        <dbReference type="SAM" id="Phobius"/>
    </source>
</evidence>
<comment type="similarity">
    <text evidence="2 7">Belongs to the major facilitator superfamily. Sugar transporter (TC 2.A.1.1) family.</text>
</comment>
<keyword evidence="11" id="KW-1185">Reference proteome</keyword>
<feature type="transmembrane region" description="Helical" evidence="8">
    <location>
        <begin position="151"/>
        <end position="169"/>
    </location>
</feature>
<feature type="transmembrane region" description="Helical" evidence="8">
    <location>
        <begin position="21"/>
        <end position="39"/>
    </location>
</feature>